<keyword evidence="3" id="KW-1185">Reference proteome</keyword>
<accession>A0A1L9BBQ5</accession>
<evidence type="ECO:0000313" key="3">
    <source>
        <dbReference type="Proteomes" id="UP000182229"/>
    </source>
</evidence>
<protein>
    <submittedName>
        <fullName evidence="2">Uncharacterized protein</fullName>
    </submittedName>
</protein>
<dbReference type="EMBL" id="MPIN01000004">
    <property type="protein sequence ID" value="OJH39702.1"/>
    <property type="molecule type" value="Genomic_DNA"/>
</dbReference>
<organism evidence="2 3">
    <name type="scientific">Cystobacter ferrugineus</name>
    <dbReference type="NCBI Taxonomy" id="83449"/>
    <lineage>
        <taxon>Bacteria</taxon>
        <taxon>Pseudomonadati</taxon>
        <taxon>Myxococcota</taxon>
        <taxon>Myxococcia</taxon>
        <taxon>Myxococcales</taxon>
        <taxon>Cystobacterineae</taxon>
        <taxon>Archangiaceae</taxon>
        <taxon>Cystobacter</taxon>
    </lineage>
</organism>
<comment type="caution">
    <text evidence="2">The sequence shown here is derived from an EMBL/GenBank/DDBJ whole genome shotgun (WGS) entry which is preliminary data.</text>
</comment>
<dbReference type="Proteomes" id="UP000182229">
    <property type="component" value="Unassembled WGS sequence"/>
</dbReference>
<name>A0A1L9BBQ5_9BACT</name>
<feature type="region of interest" description="Disordered" evidence="1">
    <location>
        <begin position="1"/>
        <end position="70"/>
    </location>
</feature>
<gene>
    <name evidence="2" type="ORF">BON30_19715</name>
</gene>
<sequence length="477" mass="50615">MKAREAAPTATPQSAHSAATAQPAAQPRKAGGEARFQSNFGAPVKRKASSKAKNFVTPPPPGNASAQASAMGDDELRQALDAAHDLLHGGKASGSQVNEWMARARQLASEHGNDFNAIKYGLHAEMFAKTQGMPSPSSPEGHTLSDAQAHKAMEAAYELVHGGKVSGPKAEALMARAKQLASEGNDFNDIKYTLHAELLSEKTGEKYTHNKNSDANPYAQMALQSQIFGSAMSPSAFSSGMSFGDPLSYAANHARQSMQNQLFGKMATVKSSGPAAPMSNANLRRAVDDAHQLAFGANALATSAHDLMAQAQGLAGQHHNNFKVIQLALHALMIGMLTPPSSETLAPLSTDKLRQALDEAHTLVFGNGASGPRVDTWMAKAGEMASQLKNNFNALKFALHGMLRGKPLPAPGAQHPPPSDTELRQALNDTHQVVFKEAAGGPHLNAWMAEARKLAGQHGNNLDVVKFFLHSQMLELK</sequence>
<evidence type="ECO:0000313" key="2">
    <source>
        <dbReference type="EMBL" id="OJH39702.1"/>
    </source>
</evidence>
<evidence type="ECO:0000256" key="1">
    <source>
        <dbReference type="SAM" id="MobiDB-lite"/>
    </source>
</evidence>
<reference evidence="2 3" key="2">
    <citation type="submission" date="2016-12" db="EMBL/GenBank/DDBJ databases">
        <title>Draft Genome Sequence of Cystobacter ferrugineus Strain Cbfe23.</title>
        <authorList>
            <person name="Akbar S."/>
            <person name="Dowd S.E."/>
            <person name="Stevens D.C."/>
        </authorList>
    </citation>
    <scope>NUCLEOTIDE SEQUENCE [LARGE SCALE GENOMIC DNA]</scope>
    <source>
        <strain evidence="2 3">Cbfe23</strain>
    </source>
</reference>
<proteinExistence type="predicted"/>
<feature type="compositionally biased region" description="Low complexity" evidence="1">
    <location>
        <begin position="1"/>
        <end position="27"/>
    </location>
</feature>
<reference evidence="3" key="1">
    <citation type="submission" date="2016-11" db="EMBL/GenBank/DDBJ databases">
        <authorList>
            <person name="Shukria A."/>
            <person name="Stevens D.C."/>
        </authorList>
    </citation>
    <scope>NUCLEOTIDE SEQUENCE [LARGE SCALE GENOMIC DNA]</scope>
    <source>
        <strain evidence="3">Cbfe23</strain>
    </source>
</reference>
<dbReference type="AlphaFoldDB" id="A0A1L9BBQ5"/>